<feature type="signal peptide" evidence="3">
    <location>
        <begin position="1"/>
        <end position="18"/>
    </location>
</feature>
<accession>A0ABN9GJA4</accession>
<feature type="domain" description="Interferon/interleukin receptor" evidence="5">
    <location>
        <begin position="117"/>
        <end position="222"/>
    </location>
</feature>
<evidence type="ECO:0000259" key="4">
    <source>
        <dbReference type="Pfam" id="PF01108"/>
    </source>
</evidence>
<dbReference type="Proteomes" id="UP001162483">
    <property type="component" value="Unassembled WGS sequence"/>
</dbReference>
<dbReference type="EMBL" id="CATNWA010018476">
    <property type="protein sequence ID" value="CAI9607591.1"/>
    <property type="molecule type" value="Genomic_DNA"/>
</dbReference>
<dbReference type="PANTHER" id="PTHR20859:SF84">
    <property type="entry name" value="INTERFERON ALPHA_BETA RECEPTOR 2"/>
    <property type="match status" value="1"/>
</dbReference>
<reference evidence="6" key="1">
    <citation type="submission" date="2023-05" db="EMBL/GenBank/DDBJ databases">
        <authorList>
            <person name="Stuckert A."/>
        </authorList>
    </citation>
    <scope>NUCLEOTIDE SEQUENCE</scope>
</reference>
<dbReference type="PANTHER" id="PTHR20859">
    <property type="entry name" value="INTERFERON/INTERLEUKIN RECEPTOR"/>
    <property type="match status" value="1"/>
</dbReference>
<evidence type="ECO:0000259" key="5">
    <source>
        <dbReference type="Pfam" id="PF09294"/>
    </source>
</evidence>
<keyword evidence="3" id="KW-0732">Signal</keyword>
<keyword evidence="2" id="KW-1133">Transmembrane helix</keyword>
<dbReference type="InterPro" id="IPR050650">
    <property type="entry name" value="Type-II_Cytokine-TF_Rcpt"/>
</dbReference>
<keyword evidence="7" id="KW-1185">Reference proteome</keyword>
<name>A0ABN9GJA4_9NEOB</name>
<feature type="chain" id="PRO_5046419389" description="Interferon alpha/beta receptor 2" evidence="3">
    <location>
        <begin position="19"/>
        <end position="496"/>
    </location>
</feature>
<dbReference type="Gene3D" id="2.60.40.10">
    <property type="entry name" value="Immunoglobulins"/>
    <property type="match status" value="1"/>
</dbReference>
<dbReference type="InterPro" id="IPR003961">
    <property type="entry name" value="FN3_dom"/>
</dbReference>
<dbReference type="Pfam" id="PF09294">
    <property type="entry name" value="Interfer-bind"/>
    <property type="match status" value="1"/>
</dbReference>
<dbReference type="SUPFAM" id="SSF49265">
    <property type="entry name" value="Fibronectin type III"/>
    <property type="match status" value="2"/>
</dbReference>
<evidence type="ECO:0000256" key="3">
    <source>
        <dbReference type="SAM" id="SignalP"/>
    </source>
</evidence>
<organism evidence="6 7">
    <name type="scientific">Staurois parvus</name>
    <dbReference type="NCBI Taxonomy" id="386267"/>
    <lineage>
        <taxon>Eukaryota</taxon>
        <taxon>Metazoa</taxon>
        <taxon>Chordata</taxon>
        <taxon>Craniata</taxon>
        <taxon>Vertebrata</taxon>
        <taxon>Euteleostomi</taxon>
        <taxon>Amphibia</taxon>
        <taxon>Batrachia</taxon>
        <taxon>Anura</taxon>
        <taxon>Neobatrachia</taxon>
        <taxon>Ranoidea</taxon>
        <taxon>Ranidae</taxon>
        <taxon>Staurois</taxon>
    </lineage>
</organism>
<evidence type="ECO:0000313" key="7">
    <source>
        <dbReference type="Proteomes" id="UP001162483"/>
    </source>
</evidence>
<evidence type="ECO:0000313" key="6">
    <source>
        <dbReference type="EMBL" id="CAI9607591.1"/>
    </source>
</evidence>
<evidence type="ECO:0008006" key="8">
    <source>
        <dbReference type="Google" id="ProtNLM"/>
    </source>
</evidence>
<gene>
    <name evidence="6" type="ORF">SPARVUS_LOCUS13966623</name>
</gene>
<keyword evidence="2" id="KW-0472">Membrane</keyword>
<protein>
    <recommendedName>
        <fullName evidence="8">Interferon alpha/beta receptor 2</fullName>
    </recommendedName>
</protein>
<evidence type="ECO:0000256" key="2">
    <source>
        <dbReference type="SAM" id="Phobius"/>
    </source>
</evidence>
<dbReference type="InterPro" id="IPR015373">
    <property type="entry name" value="Interferon/interleukin_rcp_dom"/>
</dbReference>
<proteinExistence type="predicted"/>
<dbReference type="Pfam" id="PF01108">
    <property type="entry name" value="Tissue_fac"/>
    <property type="match status" value="1"/>
</dbReference>
<feature type="domain" description="Fibronectin type-III" evidence="4">
    <location>
        <begin position="3"/>
        <end position="99"/>
    </location>
</feature>
<feature type="transmembrane region" description="Helical" evidence="2">
    <location>
        <begin position="233"/>
        <end position="254"/>
    </location>
</feature>
<keyword evidence="2" id="KW-0812">Transmembrane</keyword>
<comment type="caution">
    <text evidence="6">The sequence shown here is derived from an EMBL/GenBank/DDBJ whole genome shotgun (WGS) entry which is preliminary data.</text>
</comment>
<feature type="compositionally biased region" description="Low complexity" evidence="1">
    <location>
        <begin position="336"/>
        <end position="351"/>
    </location>
</feature>
<sequence length="496" mass="54516">MASLTLLLISHVIFLVSAILKPPTNLSLVSKNFEHILTWDDPNNESVIYYKVTYQEDSRSVVASKSCRNITSRYCDLTKDFIDVLSTYIPIVHSFTDHEVSLGATAKGFCPLTETFLGPVLVNVVPCDHCINVSIHPPISHLWDETEQRNITMVNDAVYPYLEYTIHFGDSAESLHMKKLSSLNATVTLNLRPNTNYCVSVDVKAGMNIAPFIQSAPKCVITGEVSRVDRMHVILPVVCGFLLFLGILLCLFALDKAGYIGMHRKFFPKVLKSLPQSESRYSESNECTSPAYIVPVEVVIQDLEVEKSQEKEDKYKEGGYASRKRLLDSDTSAGDSSGPILSSNSSSLESSGQMTGSSDEERISTTHPVSLDVITDSSGSVPPIPTNALESPSDLPFDNRGVFNVNLNSICMGNSVNMWTGLQNRGTLEVEPTEEPDMNSGQGLSLNGDIPACTASVLVELQPTAVEYGSDNYEEDLSDNNDCDLDDHVVSGYMRR</sequence>
<dbReference type="InterPro" id="IPR036116">
    <property type="entry name" value="FN3_sf"/>
</dbReference>
<feature type="region of interest" description="Disordered" evidence="1">
    <location>
        <begin position="326"/>
        <end position="363"/>
    </location>
</feature>
<evidence type="ECO:0000256" key="1">
    <source>
        <dbReference type="SAM" id="MobiDB-lite"/>
    </source>
</evidence>
<dbReference type="InterPro" id="IPR013783">
    <property type="entry name" value="Ig-like_fold"/>
</dbReference>